<name>A0A9D0ZAF3_9FIRM</name>
<evidence type="ECO:0000259" key="3">
    <source>
        <dbReference type="Pfam" id="PF02952"/>
    </source>
</evidence>
<reference evidence="5" key="2">
    <citation type="journal article" date="2021" name="PeerJ">
        <title>Extensive microbial diversity within the chicken gut microbiome revealed by metagenomics and culture.</title>
        <authorList>
            <person name="Gilroy R."/>
            <person name="Ravi A."/>
            <person name="Getino M."/>
            <person name="Pursley I."/>
            <person name="Horton D.L."/>
            <person name="Alikhan N.F."/>
            <person name="Baker D."/>
            <person name="Gharbi K."/>
            <person name="Hall N."/>
            <person name="Watson M."/>
            <person name="Adriaenssens E.M."/>
            <person name="Foster-Nyarko E."/>
            <person name="Jarju S."/>
            <person name="Secka A."/>
            <person name="Antonio M."/>
            <person name="Oren A."/>
            <person name="Chaudhuri R.R."/>
            <person name="La Ragione R."/>
            <person name="Hildebrand F."/>
            <person name="Pallen M.J."/>
        </authorList>
    </citation>
    <scope>NUCLEOTIDE SEQUENCE</scope>
    <source>
        <strain evidence="5">ChiSxjej2B14-6234</strain>
    </source>
</reference>
<keyword evidence="1 5" id="KW-0413">Isomerase</keyword>
<comment type="caution">
    <text evidence="5">The sequence shown here is derived from an EMBL/GenBank/DDBJ whole genome shotgun (WGS) entry which is preliminary data.</text>
</comment>
<dbReference type="Pfam" id="PF24856">
    <property type="entry name" value="AraA_central"/>
    <property type="match status" value="1"/>
</dbReference>
<dbReference type="InterPro" id="IPR009015">
    <property type="entry name" value="Fucose_isomerase_N/cen_sf"/>
</dbReference>
<dbReference type="SUPFAM" id="SSF50443">
    <property type="entry name" value="FucI/AraA C-terminal domain-like"/>
    <property type="match status" value="1"/>
</dbReference>
<reference evidence="5" key="1">
    <citation type="submission" date="2020-10" db="EMBL/GenBank/DDBJ databases">
        <authorList>
            <person name="Gilroy R."/>
        </authorList>
    </citation>
    <scope>NUCLEOTIDE SEQUENCE</scope>
    <source>
        <strain evidence="5">ChiSxjej2B14-6234</strain>
    </source>
</reference>
<dbReference type="AlphaFoldDB" id="A0A9D0ZAF3"/>
<gene>
    <name evidence="5" type="ORF">IAB73_06995</name>
</gene>
<dbReference type="GO" id="GO:0005737">
    <property type="term" value="C:cytoplasm"/>
    <property type="evidence" value="ECO:0007669"/>
    <property type="project" value="InterPro"/>
</dbReference>
<evidence type="ECO:0000259" key="4">
    <source>
        <dbReference type="Pfam" id="PF24856"/>
    </source>
</evidence>
<feature type="domain" description="L-arabinose isomerase central" evidence="4">
    <location>
        <begin position="187"/>
        <end position="304"/>
    </location>
</feature>
<dbReference type="PANTHER" id="PTHR36120">
    <property type="entry name" value="FUCOSE ISOMERASE"/>
    <property type="match status" value="1"/>
</dbReference>
<evidence type="ECO:0000256" key="2">
    <source>
        <dbReference type="ARBA" id="ARBA00023277"/>
    </source>
</evidence>
<evidence type="ECO:0000313" key="6">
    <source>
        <dbReference type="Proteomes" id="UP000886887"/>
    </source>
</evidence>
<keyword evidence="2" id="KW-0119">Carbohydrate metabolism</keyword>
<proteinExistence type="predicted"/>
<dbReference type="InterPro" id="IPR055390">
    <property type="entry name" value="AraA_central"/>
</dbReference>
<dbReference type="InterPro" id="IPR004216">
    <property type="entry name" value="Fuc/Ara_isomerase_C"/>
</dbReference>
<dbReference type="PANTHER" id="PTHR36120:SF1">
    <property type="entry name" value="L-FUCOSE ISOMERASE C-TERMINAL DOMAIN-CONTAINING PROTEIN"/>
    <property type="match status" value="1"/>
</dbReference>
<sequence>MNHTLNVGLVVTLSGRWPQELPRKRHAEYGAWAREALAAYDLYMPSDVLCTPAEVDVAIEEMRARGVDVVVMVYGAFTGDDIPASIVQRLGVPLILWAPEEPPYSREERLWANALCAMTMNASSLDRLGYACQTVYGGLADARATGKVRALLGGYAARKALSGLTLGLFGYRPTNYYVSTLDEALIRRTFGMAVNSTDLKVVFDEMAALDEAEVHADMEAVSARWDISRLPEGHLENHSRLYLALKRQMTAQGYDIGVIKCWPEMGALHTQPCAVLGRLLDDGISIGCEGDADAAITQALMMRLAGQSPFITDMIDLDEAENTLLFWHCGNAAPSLHNERYAPTLCNHPLVGQGSAFYAALKPGAVTIARLHNRRGQYRLALMRGQALERDRCTRGCMSVVRVETPVRDVAQRLIDEGFAHHYCLVWADVYEEMKGAAAAMGVPVVEL</sequence>
<dbReference type="Pfam" id="PF02952">
    <property type="entry name" value="Fucose_iso_C"/>
    <property type="match status" value="1"/>
</dbReference>
<organism evidence="5 6">
    <name type="scientific">Candidatus Onthenecus intestinigallinarum</name>
    <dbReference type="NCBI Taxonomy" id="2840875"/>
    <lineage>
        <taxon>Bacteria</taxon>
        <taxon>Bacillati</taxon>
        <taxon>Bacillota</taxon>
        <taxon>Clostridia</taxon>
        <taxon>Eubacteriales</taxon>
        <taxon>Candidatus Onthenecus</taxon>
    </lineage>
</organism>
<feature type="domain" description="L-fucose isomerase C-terminal" evidence="3">
    <location>
        <begin position="347"/>
        <end position="446"/>
    </location>
</feature>
<dbReference type="GO" id="GO:0008736">
    <property type="term" value="F:L-fucose isomerase activity"/>
    <property type="evidence" value="ECO:0007669"/>
    <property type="project" value="InterPro"/>
</dbReference>
<dbReference type="InterPro" id="IPR015888">
    <property type="entry name" value="Fuc_isomerase_C"/>
</dbReference>
<dbReference type="EMBL" id="DVFJ01000023">
    <property type="protein sequence ID" value="HIQ71934.1"/>
    <property type="molecule type" value="Genomic_DNA"/>
</dbReference>
<dbReference type="GO" id="GO:0006004">
    <property type="term" value="P:fucose metabolic process"/>
    <property type="evidence" value="ECO:0007669"/>
    <property type="project" value="InterPro"/>
</dbReference>
<accession>A0A9D0ZAF3</accession>
<evidence type="ECO:0000313" key="5">
    <source>
        <dbReference type="EMBL" id="HIQ71934.1"/>
    </source>
</evidence>
<dbReference type="Proteomes" id="UP000886887">
    <property type="component" value="Unassembled WGS sequence"/>
</dbReference>
<dbReference type="SUPFAM" id="SSF53743">
    <property type="entry name" value="FucI/AraA N-terminal and middle domains"/>
    <property type="match status" value="1"/>
</dbReference>
<evidence type="ECO:0000256" key="1">
    <source>
        <dbReference type="ARBA" id="ARBA00023235"/>
    </source>
</evidence>
<protein>
    <submittedName>
        <fullName evidence="5">Fucose isomerase</fullName>
    </submittedName>
</protein>